<proteinExistence type="predicted"/>
<keyword evidence="11" id="KW-0675">Receptor</keyword>
<feature type="region of interest" description="Disordered" evidence="9">
    <location>
        <begin position="578"/>
        <end position="622"/>
    </location>
</feature>
<evidence type="ECO:0000313" key="11">
    <source>
        <dbReference type="EMBL" id="KAL3312353.1"/>
    </source>
</evidence>
<dbReference type="Pfam" id="PF12796">
    <property type="entry name" value="Ank_2"/>
    <property type="match status" value="2"/>
</dbReference>
<dbReference type="InterPro" id="IPR036770">
    <property type="entry name" value="Ankyrin_rpt-contain_sf"/>
</dbReference>
<dbReference type="GO" id="GO:0034220">
    <property type="term" value="P:monoatomic ion transmembrane transport"/>
    <property type="evidence" value="ECO:0007669"/>
    <property type="project" value="UniProtKB-KW"/>
</dbReference>
<feature type="repeat" description="ANK" evidence="8">
    <location>
        <begin position="48"/>
        <end position="80"/>
    </location>
</feature>
<keyword evidence="6" id="KW-0325">Glycoprotein</keyword>
<keyword evidence="7" id="KW-0407">Ion channel</keyword>
<evidence type="ECO:0000256" key="3">
    <source>
        <dbReference type="ARBA" id="ARBA00022737"/>
    </source>
</evidence>
<evidence type="ECO:0000256" key="5">
    <source>
        <dbReference type="ARBA" id="ARBA00023065"/>
    </source>
</evidence>
<dbReference type="PANTHER" id="PTHR47143:SF1">
    <property type="entry name" value="ION_TRANS DOMAIN-CONTAINING PROTEIN"/>
    <property type="match status" value="1"/>
</dbReference>
<evidence type="ECO:0000256" key="7">
    <source>
        <dbReference type="ARBA" id="ARBA00023303"/>
    </source>
</evidence>
<dbReference type="PANTHER" id="PTHR47143">
    <property type="entry name" value="TRANSIENT RECEPTOR POTENTIAL CATION CHANNEL PROTEIN PAINLESS"/>
    <property type="match status" value="1"/>
</dbReference>
<dbReference type="InterPro" id="IPR052076">
    <property type="entry name" value="TRP_cation_channel"/>
</dbReference>
<evidence type="ECO:0000256" key="2">
    <source>
        <dbReference type="ARBA" id="ARBA00022606"/>
    </source>
</evidence>
<reference evidence="11 12" key="1">
    <citation type="submission" date="2024-11" db="EMBL/GenBank/DDBJ databases">
        <title>Adaptive evolution of stress response genes in parasites aligns with host niche diversity.</title>
        <authorList>
            <person name="Hahn C."/>
            <person name="Resl P."/>
        </authorList>
    </citation>
    <scope>NUCLEOTIDE SEQUENCE [LARGE SCALE GENOMIC DNA]</scope>
    <source>
        <strain evidence="11">EGGRZ-B1_66</strain>
        <tissue evidence="11">Body</tissue>
    </source>
</reference>
<keyword evidence="10" id="KW-0472">Membrane</keyword>
<dbReference type="AlphaFoldDB" id="A0ABD2PY50"/>
<keyword evidence="12" id="KW-1185">Reference proteome</keyword>
<dbReference type="Proteomes" id="UP001626550">
    <property type="component" value="Unassembled WGS sequence"/>
</dbReference>
<sequence length="622" mass="71319">MAEESQTAYKVNIDGNSVLHLAVLEGHYHCVRILVNAYPGLLSQRNNEIMSPLECATANGKLRIAKVLIKAGADPHNYGESTPNAIMYAAYYGQSQILKYLLNNVEGIDTTLCVKKQVTPHIPCGSSALRIAIQRNNRNCVMAFLQHDDTWEESLKTAWEDPITHKVISCFRLLMQQMPDVALFVMDRSITNVNGSHPDSEELQLRFDFSYLDDTFSEYIERRWKIQINKDNPSSENSALVKMKEQLQRLKDDFFDRIRKIVHKLYACANLIANGRDAFHGNRFVSRWILLIICLLCTLKELWQMFSSGFNYFLDMDNYVELTIYAMTYFIVWDFGSCASETGLRTVTQTTVGFLSLFSLFIIAYGFSFATVLGNQIPFITVGHSLIKAFVMMNGELDYGLIFVDTRSDPTPQNLVFYNGVSLFIYVSFLLTMCVIMKNLLVGLAVNDISELLKNATTKQACLMMELSLKAESMLTWNLQYYYYRKFVDFVYEPNKARKGFWSPIKKYLDDSIFPITLPERSKLYSENLIDVGEETDKIETGIRDIDVRIDRYISDSQTINSKFKSLINKLEMVKERDNETKKMKERASDKQKLTTALFQRKDVAPTETLPASDDDSETDSE</sequence>
<comment type="caution">
    <text evidence="11">The sequence shown here is derived from an EMBL/GenBank/DDBJ whole genome shotgun (WGS) entry which is preliminary data.</text>
</comment>
<dbReference type="Gene3D" id="1.25.40.20">
    <property type="entry name" value="Ankyrin repeat-containing domain"/>
    <property type="match status" value="1"/>
</dbReference>
<evidence type="ECO:0000256" key="8">
    <source>
        <dbReference type="PROSITE-ProRule" id="PRU00023"/>
    </source>
</evidence>
<evidence type="ECO:0000256" key="10">
    <source>
        <dbReference type="SAM" id="Phobius"/>
    </source>
</evidence>
<feature type="repeat" description="ANK" evidence="8">
    <location>
        <begin position="14"/>
        <end position="36"/>
    </location>
</feature>
<evidence type="ECO:0000256" key="6">
    <source>
        <dbReference type="ARBA" id="ARBA00023180"/>
    </source>
</evidence>
<feature type="transmembrane region" description="Helical" evidence="10">
    <location>
        <begin position="323"/>
        <end position="340"/>
    </location>
</feature>
<dbReference type="SMART" id="SM00248">
    <property type="entry name" value="ANK"/>
    <property type="match status" value="4"/>
</dbReference>
<evidence type="ECO:0000313" key="12">
    <source>
        <dbReference type="Proteomes" id="UP001626550"/>
    </source>
</evidence>
<dbReference type="SUPFAM" id="SSF48403">
    <property type="entry name" value="Ankyrin repeat"/>
    <property type="match status" value="1"/>
</dbReference>
<organism evidence="11 12">
    <name type="scientific">Cichlidogyrus casuarinus</name>
    <dbReference type="NCBI Taxonomy" id="1844966"/>
    <lineage>
        <taxon>Eukaryota</taxon>
        <taxon>Metazoa</taxon>
        <taxon>Spiralia</taxon>
        <taxon>Lophotrochozoa</taxon>
        <taxon>Platyhelminthes</taxon>
        <taxon>Monogenea</taxon>
        <taxon>Monopisthocotylea</taxon>
        <taxon>Dactylogyridea</taxon>
        <taxon>Ancyrocephalidae</taxon>
        <taxon>Cichlidogyrus</taxon>
    </lineage>
</organism>
<keyword evidence="1" id="KW-0813">Transport</keyword>
<evidence type="ECO:0000256" key="9">
    <source>
        <dbReference type="SAM" id="MobiDB-lite"/>
    </source>
</evidence>
<name>A0ABD2PY50_9PLAT</name>
<feature type="transmembrane region" description="Helical" evidence="10">
    <location>
        <begin position="284"/>
        <end position="303"/>
    </location>
</feature>
<dbReference type="PROSITE" id="PS50297">
    <property type="entry name" value="ANK_REP_REGION"/>
    <property type="match status" value="1"/>
</dbReference>
<accession>A0ABD2PY50</accession>
<feature type="transmembrane region" description="Helical" evidence="10">
    <location>
        <begin position="352"/>
        <end position="373"/>
    </location>
</feature>
<feature type="compositionally biased region" description="Acidic residues" evidence="9">
    <location>
        <begin position="613"/>
        <end position="622"/>
    </location>
</feature>
<feature type="compositionally biased region" description="Basic and acidic residues" evidence="9">
    <location>
        <begin position="578"/>
        <end position="593"/>
    </location>
</feature>
<keyword evidence="2" id="KW-0716">Sensory transduction</keyword>
<keyword evidence="4 8" id="KW-0040">ANK repeat</keyword>
<dbReference type="PROSITE" id="PS50088">
    <property type="entry name" value="ANK_REPEAT"/>
    <property type="match status" value="2"/>
</dbReference>
<keyword evidence="10" id="KW-1133">Transmembrane helix</keyword>
<dbReference type="EMBL" id="JBJKFK010001734">
    <property type="protein sequence ID" value="KAL3312353.1"/>
    <property type="molecule type" value="Genomic_DNA"/>
</dbReference>
<evidence type="ECO:0000256" key="1">
    <source>
        <dbReference type="ARBA" id="ARBA00022448"/>
    </source>
</evidence>
<evidence type="ECO:0000256" key="4">
    <source>
        <dbReference type="ARBA" id="ARBA00023043"/>
    </source>
</evidence>
<keyword evidence="10" id="KW-0812">Transmembrane</keyword>
<dbReference type="InterPro" id="IPR002110">
    <property type="entry name" value="Ankyrin_rpt"/>
</dbReference>
<keyword evidence="5" id="KW-0406">Ion transport</keyword>
<keyword evidence="3" id="KW-0677">Repeat</keyword>
<gene>
    <name evidence="11" type="primary">TRPA1_3</name>
    <name evidence="11" type="ORF">Ciccas_009056</name>
</gene>
<protein>
    <submittedName>
        <fullName evidence="11">Transient receptor putative cation channel subfamily A member 1</fullName>
    </submittedName>
</protein>
<feature type="transmembrane region" description="Helical" evidence="10">
    <location>
        <begin position="415"/>
        <end position="436"/>
    </location>
</feature>